<dbReference type="PANTHER" id="PTHR11562:SF17">
    <property type="entry name" value="RE54080P-RELATED"/>
    <property type="match status" value="1"/>
</dbReference>
<evidence type="ECO:0000256" key="7">
    <source>
        <dbReference type="ARBA" id="ARBA00023136"/>
    </source>
</evidence>
<dbReference type="PANTHER" id="PTHR11562">
    <property type="entry name" value="CATION EFFLUX PROTEIN/ ZINC TRANSPORTER"/>
    <property type="match status" value="1"/>
</dbReference>
<dbReference type="AlphaFoldDB" id="A0A6V8NJ83"/>
<keyword evidence="16" id="KW-1185">Reference proteome</keyword>
<evidence type="ECO:0000313" key="14">
    <source>
        <dbReference type="Proteomes" id="UP000574717"/>
    </source>
</evidence>
<dbReference type="Gene3D" id="1.20.1510.10">
    <property type="entry name" value="Cation efflux protein transmembrane domain"/>
    <property type="match status" value="1"/>
</dbReference>
<dbReference type="InterPro" id="IPR058533">
    <property type="entry name" value="Cation_efflux_TM"/>
</dbReference>
<dbReference type="SUPFAM" id="SSF160240">
    <property type="entry name" value="Cation efflux protein cytoplasmic domain-like"/>
    <property type="match status" value="1"/>
</dbReference>
<reference evidence="14 15" key="1">
    <citation type="journal article" date="2020" name="Front. Microbiol.">
        <title>Single-cell genomics of novel Actinobacteria with the Wood-Ljungdahl pathway discovered in a serpentinizing system.</title>
        <authorList>
            <person name="Merino N."/>
            <person name="Kawai M."/>
            <person name="Boyd E.S."/>
            <person name="Colman D.R."/>
            <person name="McGlynn S.E."/>
            <person name="Nealson K.H."/>
            <person name="Kurokawa K."/>
            <person name="Hongoh Y."/>
        </authorList>
    </citation>
    <scope>NUCLEOTIDE SEQUENCE [LARGE SCALE GENOMIC DNA]</scope>
    <source>
        <strain evidence="11 14">S03</strain>
        <strain evidence="12 15">S09_30</strain>
        <strain evidence="13 16">S34</strain>
    </source>
</reference>
<keyword evidence="6" id="KW-0406">Ion transport</keyword>
<dbReference type="GO" id="GO:0005886">
    <property type="term" value="C:plasma membrane"/>
    <property type="evidence" value="ECO:0007669"/>
    <property type="project" value="TreeGrafter"/>
</dbReference>
<dbReference type="EMBL" id="BLRW01000059">
    <property type="protein sequence ID" value="GFP23152.1"/>
    <property type="molecule type" value="Genomic_DNA"/>
</dbReference>
<comment type="subcellular location">
    <subcellularLocation>
        <location evidence="1">Membrane</location>
        <topology evidence="1">Multi-pass membrane protein</topology>
    </subcellularLocation>
</comment>
<dbReference type="GO" id="GO:0005385">
    <property type="term" value="F:zinc ion transmembrane transporter activity"/>
    <property type="evidence" value="ECO:0007669"/>
    <property type="project" value="TreeGrafter"/>
</dbReference>
<evidence type="ECO:0000256" key="6">
    <source>
        <dbReference type="ARBA" id="ARBA00023065"/>
    </source>
</evidence>
<evidence type="ECO:0000313" key="15">
    <source>
        <dbReference type="Proteomes" id="UP000585609"/>
    </source>
</evidence>
<dbReference type="SUPFAM" id="SSF161111">
    <property type="entry name" value="Cation efflux protein transmembrane domain-like"/>
    <property type="match status" value="1"/>
</dbReference>
<evidence type="ECO:0000256" key="1">
    <source>
        <dbReference type="ARBA" id="ARBA00004141"/>
    </source>
</evidence>
<dbReference type="Proteomes" id="UP000588083">
    <property type="component" value="Unassembled WGS sequence"/>
</dbReference>
<evidence type="ECO:0000259" key="9">
    <source>
        <dbReference type="Pfam" id="PF01545"/>
    </source>
</evidence>
<protein>
    <submittedName>
        <fullName evidence="11">Cobalt-zinc-cadmium efflux system protein</fullName>
    </submittedName>
</protein>
<keyword evidence="3" id="KW-0813">Transport</keyword>
<evidence type="ECO:0000313" key="16">
    <source>
        <dbReference type="Proteomes" id="UP000588083"/>
    </source>
</evidence>
<dbReference type="InterPro" id="IPR027470">
    <property type="entry name" value="Cation_efflux_CTD"/>
</dbReference>
<evidence type="ECO:0000256" key="5">
    <source>
        <dbReference type="ARBA" id="ARBA00022989"/>
    </source>
</evidence>
<evidence type="ECO:0000256" key="8">
    <source>
        <dbReference type="SAM" id="Phobius"/>
    </source>
</evidence>
<dbReference type="EMBL" id="BLRZ01000114">
    <property type="protein sequence ID" value="GFP30866.1"/>
    <property type="molecule type" value="Genomic_DNA"/>
</dbReference>
<dbReference type="EMBL" id="BLRU01000063">
    <property type="protein sequence ID" value="GFP19340.1"/>
    <property type="molecule type" value="Genomic_DNA"/>
</dbReference>
<evidence type="ECO:0000256" key="3">
    <source>
        <dbReference type="ARBA" id="ARBA00022448"/>
    </source>
</evidence>
<evidence type="ECO:0000313" key="13">
    <source>
        <dbReference type="EMBL" id="GFP30866.1"/>
    </source>
</evidence>
<proteinExistence type="inferred from homology"/>
<dbReference type="InterPro" id="IPR027469">
    <property type="entry name" value="Cation_efflux_TMD_sf"/>
</dbReference>
<feature type="transmembrane region" description="Helical" evidence="8">
    <location>
        <begin position="6"/>
        <end position="21"/>
    </location>
</feature>
<comment type="caution">
    <text evidence="11">The sequence shown here is derived from an EMBL/GenBank/DDBJ whole genome shotgun (WGS) entry which is preliminary data.</text>
</comment>
<dbReference type="Proteomes" id="UP000585609">
    <property type="component" value="Unassembled WGS sequence"/>
</dbReference>
<name>A0A6V8NJ83_9ACTN</name>
<sequence>MVLTVAIIGLVANLAGIWVLRKTSRENLNVQGAFLHILGDTLSSVGVIMGEIIIFFTGWYIIDPLIGVLIGGIILRGAVGLVMESGNILLEGVPRHINIEKVASAVKITPGVRDIHDLHIWAITSGIYALSGHLRIDDQMVSKSSDILAEVNHLLSERFGIGHTTLQLECESCVNGLVCRLENPER</sequence>
<keyword evidence="4 8" id="KW-0812">Transmembrane</keyword>
<dbReference type="Pfam" id="PF16916">
    <property type="entry name" value="ZT_dimer"/>
    <property type="match status" value="1"/>
</dbReference>
<dbReference type="InterPro" id="IPR050681">
    <property type="entry name" value="CDF/SLC30A"/>
</dbReference>
<evidence type="ECO:0000256" key="4">
    <source>
        <dbReference type="ARBA" id="ARBA00022692"/>
    </source>
</evidence>
<dbReference type="InterPro" id="IPR002524">
    <property type="entry name" value="Cation_efflux"/>
</dbReference>
<keyword evidence="7 8" id="KW-0472">Membrane</keyword>
<keyword evidence="5 8" id="KW-1133">Transmembrane helix</keyword>
<evidence type="ECO:0000313" key="12">
    <source>
        <dbReference type="EMBL" id="GFP23152.1"/>
    </source>
</evidence>
<feature type="transmembrane region" description="Helical" evidence="8">
    <location>
        <begin position="33"/>
        <end position="62"/>
    </location>
</feature>
<feature type="transmembrane region" description="Helical" evidence="8">
    <location>
        <begin position="68"/>
        <end position="90"/>
    </location>
</feature>
<dbReference type="NCBIfam" id="TIGR01297">
    <property type="entry name" value="CDF"/>
    <property type="match status" value="1"/>
</dbReference>
<accession>A0A6V8NJ83</accession>
<dbReference type="Pfam" id="PF01545">
    <property type="entry name" value="Cation_efflux"/>
    <property type="match status" value="1"/>
</dbReference>
<evidence type="ECO:0000256" key="2">
    <source>
        <dbReference type="ARBA" id="ARBA00008873"/>
    </source>
</evidence>
<feature type="domain" description="Cation efflux protein transmembrane" evidence="9">
    <location>
        <begin position="1"/>
        <end position="90"/>
    </location>
</feature>
<dbReference type="InterPro" id="IPR036837">
    <property type="entry name" value="Cation_efflux_CTD_sf"/>
</dbReference>
<dbReference type="Proteomes" id="UP000574717">
    <property type="component" value="Unassembled WGS sequence"/>
</dbReference>
<gene>
    <name evidence="11" type="ORF">HKBW3S03_00845</name>
    <name evidence="12" type="ORF">HKBW3S09_00619</name>
    <name evidence="13" type="ORF">HKBW3S34_01785</name>
</gene>
<organism evidence="11 14">
    <name type="scientific">Candidatus Hakubella thermalkaliphila</name>
    <dbReference type="NCBI Taxonomy" id="2754717"/>
    <lineage>
        <taxon>Bacteria</taxon>
        <taxon>Bacillati</taxon>
        <taxon>Actinomycetota</taxon>
        <taxon>Actinomycetota incertae sedis</taxon>
        <taxon>Candidatus Hakubellales</taxon>
        <taxon>Candidatus Hakubellaceae</taxon>
        <taxon>Candidatus Hakubella</taxon>
    </lineage>
</organism>
<feature type="domain" description="Cation efflux protein cytoplasmic" evidence="10">
    <location>
        <begin position="94"/>
        <end position="169"/>
    </location>
</feature>
<evidence type="ECO:0000259" key="10">
    <source>
        <dbReference type="Pfam" id="PF16916"/>
    </source>
</evidence>
<evidence type="ECO:0000313" key="11">
    <source>
        <dbReference type="EMBL" id="GFP19340.1"/>
    </source>
</evidence>
<comment type="similarity">
    <text evidence="2">Belongs to the cation diffusion facilitator (CDF) transporter (TC 2.A.4) family. SLC30A subfamily.</text>
</comment>